<dbReference type="EMBL" id="JAVRIC010000037">
    <property type="protein sequence ID" value="MDT0499125.1"/>
    <property type="molecule type" value="Genomic_DNA"/>
</dbReference>
<dbReference type="InterPro" id="IPR005471">
    <property type="entry name" value="Tscrpt_reg_IclR_N"/>
</dbReference>
<comment type="subunit">
    <text evidence="1">Homodimer.</text>
</comment>
<dbReference type="RefSeq" id="WP_311366535.1">
    <property type="nucleotide sequence ID" value="NZ_JAVRIC010000037.1"/>
</dbReference>
<dbReference type="InterPro" id="IPR036597">
    <property type="entry name" value="Fido-like_dom_sf"/>
</dbReference>
<organism evidence="3 4">
    <name type="scientific">Banduia mediterranea</name>
    <dbReference type="NCBI Taxonomy" id="3075609"/>
    <lineage>
        <taxon>Bacteria</taxon>
        <taxon>Pseudomonadati</taxon>
        <taxon>Pseudomonadota</taxon>
        <taxon>Gammaproteobacteria</taxon>
        <taxon>Nevskiales</taxon>
        <taxon>Algiphilaceae</taxon>
        <taxon>Banduia</taxon>
    </lineage>
</organism>
<dbReference type="Pfam" id="PF02661">
    <property type="entry name" value="Fic"/>
    <property type="match status" value="1"/>
</dbReference>
<protein>
    <recommendedName>
        <fullName evidence="1">Protein adenylyltransferase</fullName>
        <ecNumber evidence="1">2.7.7.108</ecNumber>
    </recommendedName>
    <alternativeName>
        <fullName evidence="1">AMPylator</fullName>
    </alternativeName>
</protein>
<dbReference type="PANTHER" id="PTHR13504:SF38">
    <property type="entry name" value="FIDO DOMAIN-CONTAINING PROTEIN"/>
    <property type="match status" value="1"/>
</dbReference>
<keyword evidence="1" id="KW-0548">Nucleotidyltransferase</keyword>
<reference evidence="3 4" key="1">
    <citation type="submission" date="2023-09" db="EMBL/GenBank/DDBJ databases">
        <authorList>
            <person name="Rey-Velasco X."/>
        </authorList>
    </citation>
    <scope>NUCLEOTIDE SEQUENCE [LARGE SCALE GENOMIC DNA]</scope>
    <source>
        <strain evidence="3 4">W345</strain>
    </source>
</reference>
<evidence type="ECO:0000313" key="4">
    <source>
        <dbReference type="Proteomes" id="UP001254608"/>
    </source>
</evidence>
<dbReference type="Gene3D" id="1.10.3290.10">
    <property type="entry name" value="Fido-like domain"/>
    <property type="match status" value="1"/>
</dbReference>
<evidence type="ECO:0000259" key="2">
    <source>
        <dbReference type="PROSITE" id="PS51459"/>
    </source>
</evidence>
<keyword evidence="1" id="KW-0547">Nucleotide-binding</keyword>
<keyword evidence="4" id="KW-1185">Reference proteome</keyword>
<comment type="catalytic activity">
    <reaction evidence="1">
        <text>L-threonyl-[protein] + ATP = 3-O-(5'-adenylyl)-L-threonyl-[protein] + diphosphate</text>
        <dbReference type="Rhea" id="RHEA:54292"/>
        <dbReference type="Rhea" id="RHEA-COMP:11060"/>
        <dbReference type="Rhea" id="RHEA-COMP:13847"/>
        <dbReference type="ChEBI" id="CHEBI:30013"/>
        <dbReference type="ChEBI" id="CHEBI:30616"/>
        <dbReference type="ChEBI" id="CHEBI:33019"/>
        <dbReference type="ChEBI" id="CHEBI:138113"/>
        <dbReference type="EC" id="2.7.7.108"/>
    </reaction>
</comment>
<dbReference type="PROSITE" id="PS51459">
    <property type="entry name" value="FIDO"/>
    <property type="match status" value="1"/>
</dbReference>
<keyword evidence="1" id="KW-0067">ATP-binding</keyword>
<comment type="function">
    <text evidence="1">Adenylyltransferase that mediates the addition of adenosine 5'-monophosphate (AMP) to specific residues of target proteins.</text>
</comment>
<proteinExistence type="predicted"/>
<dbReference type="Pfam" id="PF13784">
    <property type="entry name" value="Fic_N"/>
    <property type="match status" value="1"/>
</dbReference>
<gene>
    <name evidence="3" type="ORF">RM530_17415</name>
</gene>
<sequence>MQRGLTGEYRTTSVANETVRAFVPHPLPPAPPAHITPDRQRLLERALLACGRLDAITALLPDPDLFLYAYVRREAVLSSQIEGTQSSLSDLLLFEIDEVPGAPFDDVVEVSNYVAALEHGLQRLREGFPLSNRLLREVHGRLLARGRGADKQPGEFRRSQNWIGGTRPGNAQYVPPPPHEIEACMAALERFLHAPDAPGALLKAALAHVQFETIHPFLDGNGRVGRLLIALVLHHEGVLRQPLLYLSLYLKQHRAEYYRLLDAVRLTGDWEAWLDFVLEGVEQTAAGAVDTAHRLLALFHDDAARVQALGRAAANALRVFDALRRRPLARIDALAAQIGIAYPTAARAIDALQRLGIVREITGRKRERVFAYSAYLAILNEGAERP</sequence>
<evidence type="ECO:0000256" key="1">
    <source>
        <dbReference type="PIRNR" id="PIRNR038925"/>
    </source>
</evidence>
<evidence type="ECO:0000313" key="3">
    <source>
        <dbReference type="EMBL" id="MDT0499125.1"/>
    </source>
</evidence>
<comment type="catalytic activity">
    <reaction evidence="1">
        <text>L-tyrosyl-[protein] + ATP = O-(5'-adenylyl)-L-tyrosyl-[protein] + diphosphate</text>
        <dbReference type="Rhea" id="RHEA:54288"/>
        <dbReference type="Rhea" id="RHEA-COMP:10136"/>
        <dbReference type="Rhea" id="RHEA-COMP:13846"/>
        <dbReference type="ChEBI" id="CHEBI:30616"/>
        <dbReference type="ChEBI" id="CHEBI:33019"/>
        <dbReference type="ChEBI" id="CHEBI:46858"/>
        <dbReference type="ChEBI" id="CHEBI:83624"/>
        <dbReference type="EC" id="2.7.7.108"/>
    </reaction>
</comment>
<dbReference type="Pfam" id="PF09339">
    <property type="entry name" value="HTH_IclR"/>
    <property type="match status" value="1"/>
</dbReference>
<dbReference type="InterPro" id="IPR040198">
    <property type="entry name" value="Fido_containing"/>
</dbReference>
<keyword evidence="1" id="KW-0808">Transferase</keyword>
<dbReference type="PANTHER" id="PTHR13504">
    <property type="entry name" value="FIDO DOMAIN-CONTAINING PROTEIN DDB_G0283145"/>
    <property type="match status" value="1"/>
</dbReference>
<dbReference type="SUPFAM" id="SSF140931">
    <property type="entry name" value="Fic-like"/>
    <property type="match status" value="1"/>
</dbReference>
<comment type="caution">
    <text evidence="3">The sequence shown here is derived from an EMBL/GenBank/DDBJ whole genome shotgun (WGS) entry which is preliminary data.</text>
</comment>
<dbReference type="InterPro" id="IPR036390">
    <property type="entry name" value="WH_DNA-bd_sf"/>
</dbReference>
<dbReference type="InterPro" id="IPR026287">
    <property type="entry name" value="SoFic-like"/>
</dbReference>
<dbReference type="Proteomes" id="UP001254608">
    <property type="component" value="Unassembled WGS sequence"/>
</dbReference>
<dbReference type="EC" id="2.7.7.108" evidence="1"/>
<dbReference type="InterPro" id="IPR025758">
    <property type="entry name" value="Fic/DOC_N"/>
</dbReference>
<feature type="domain" description="Fido" evidence="2">
    <location>
        <begin position="130"/>
        <end position="279"/>
    </location>
</feature>
<dbReference type="SUPFAM" id="SSF46785">
    <property type="entry name" value="Winged helix' DNA-binding domain"/>
    <property type="match status" value="1"/>
</dbReference>
<dbReference type="InterPro" id="IPR003812">
    <property type="entry name" value="Fido"/>
</dbReference>
<dbReference type="PIRSF" id="PIRSF038925">
    <property type="entry name" value="AMP-prot_trans"/>
    <property type="match status" value="1"/>
</dbReference>
<accession>A0ABU2WMM3</accession>
<name>A0ABU2WMM3_9GAMM</name>